<dbReference type="InterPro" id="IPR002934">
    <property type="entry name" value="Polymerase_NTP_transf_dom"/>
</dbReference>
<name>A0ABR1FJS0_AURAN</name>
<evidence type="ECO:0000256" key="1">
    <source>
        <dbReference type="SAM" id="MobiDB-lite"/>
    </source>
</evidence>
<dbReference type="PANTHER" id="PTHR45979:SF30">
    <property type="entry name" value="NUCLEOTIDYLTRANSFERASE"/>
    <property type="match status" value="1"/>
</dbReference>
<keyword evidence="5" id="KW-1185">Reference proteome</keyword>
<comment type="caution">
    <text evidence="4">The sequence shown here is derived from an EMBL/GenBank/DDBJ whole genome shotgun (WGS) entry which is preliminary data.</text>
</comment>
<dbReference type="InterPro" id="IPR043519">
    <property type="entry name" value="NT_sf"/>
</dbReference>
<feature type="compositionally biased region" description="Basic and acidic residues" evidence="1">
    <location>
        <begin position="370"/>
        <end position="384"/>
    </location>
</feature>
<gene>
    <name evidence="4" type="ORF">SO694_00031383</name>
</gene>
<organism evidence="4 5">
    <name type="scientific">Aureococcus anophagefferens</name>
    <name type="common">Harmful bloom alga</name>
    <dbReference type="NCBI Taxonomy" id="44056"/>
    <lineage>
        <taxon>Eukaryota</taxon>
        <taxon>Sar</taxon>
        <taxon>Stramenopiles</taxon>
        <taxon>Ochrophyta</taxon>
        <taxon>Pelagophyceae</taxon>
        <taxon>Pelagomonadales</taxon>
        <taxon>Pelagomonadaceae</taxon>
        <taxon>Aureococcus</taxon>
    </lineage>
</organism>
<evidence type="ECO:0000259" key="2">
    <source>
        <dbReference type="Pfam" id="PF01909"/>
    </source>
</evidence>
<evidence type="ECO:0000259" key="3">
    <source>
        <dbReference type="Pfam" id="PF26180"/>
    </source>
</evidence>
<reference evidence="4 5" key="1">
    <citation type="submission" date="2024-03" db="EMBL/GenBank/DDBJ databases">
        <title>Aureococcus anophagefferens CCMP1851 and Kratosvirus quantuckense: Draft genome of a second virus-susceptible host strain in the model system.</title>
        <authorList>
            <person name="Chase E."/>
            <person name="Truchon A.R."/>
            <person name="Schepens W."/>
            <person name="Wilhelm S.W."/>
        </authorList>
    </citation>
    <scope>NUCLEOTIDE SEQUENCE [LARGE SCALE GENOMIC DNA]</scope>
    <source>
        <strain evidence="4 5">CCMP1851</strain>
    </source>
</reference>
<dbReference type="Pfam" id="PF01909">
    <property type="entry name" value="NTP_transf_2"/>
    <property type="match status" value="1"/>
</dbReference>
<feature type="compositionally biased region" description="Basic and acidic residues" evidence="1">
    <location>
        <begin position="476"/>
        <end position="487"/>
    </location>
</feature>
<protein>
    <recommendedName>
        <fullName evidence="6">Polymerase nucleotidyl transferase domain-containing protein</fullName>
    </recommendedName>
</protein>
<feature type="compositionally biased region" description="Pro residues" evidence="1">
    <location>
        <begin position="278"/>
        <end position="296"/>
    </location>
</feature>
<evidence type="ECO:0000313" key="4">
    <source>
        <dbReference type="EMBL" id="KAK7232133.1"/>
    </source>
</evidence>
<feature type="domain" description="Polymerase nucleotidyl transferase" evidence="2">
    <location>
        <begin position="41"/>
        <end position="82"/>
    </location>
</feature>
<feature type="compositionally biased region" description="Low complexity" evidence="1">
    <location>
        <begin position="333"/>
        <end position="345"/>
    </location>
</feature>
<dbReference type="Pfam" id="PF26180">
    <property type="entry name" value="PAP-OAS1"/>
    <property type="match status" value="1"/>
</dbReference>
<feature type="region of interest" description="Disordered" evidence="1">
    <location>
        <begin position="83"/>
        <end position="102"/>
    </location>
</feature>
<feature type="domain" description="PAP/OAS1 substrate-binding-related" evidence="3">
    <location>
        <begin position="115"/>
        <end position="261"/>
    </location>
</feature>
<feature type="compositionally biased region" description="Basic residues" evidence="1">
    <location>
        <begin position="592"/>
        <end position="601"/>
    </location>
</feature>
<feature type="region of interest" description="Disordered" evidence="1">
    <location>
        <begin position="566"/>
        <end position="601"/>
    </location>
</feature>
<accession>A0ABR1FJS0</accession>
<dbReference type="Proteomes" id="UP001363151">
    <property type="component" value="Unassembled WGS sequence"/>
</dbReference>
<dbReference type="InterPro" id="IPR058920">
    <property type="entry name" value="PAP-OAS1-bd-rel"/>
</dbReference>
<sequence>MGVESCEPVTVQLDALLRALQPSRQSEERRGAVFGFVDEVLRKQFERTAPAAEPFATGSFLSKTYLPDSDLDLTIIHPVGSPADGSRSAGCSDDSSSLSSVVPPRELPLRRRVTVLSSRTGHLSTHAINVMVACLFVDKHLGDLGAMHPIHMLARFLNAHASLDWTREKLTLLGDDDDVDDDTAAGRPVRTAVRALCATLQSTLREACCAQRAASSSALLQREDPLVPTNNLGLCVSAKGLHQIRKAFAGGWKHLQELMAWAAGRRSRPRRARARCPLPAPTPPGVAPRPAPPPAAPAGDGGASPWFANEFFSQTIAAYVLARGPHEPPLPALGPKKPARTPAAAKKAKGKKKASPPPPAAKKAPPPPPPKKEAAPKAAPEARARAAPVKASPPPPKKVVHVVSRHSSAIPRKVVDESDAAIVPMALRPLGGLFSSAPARRARAPARNCSFAACHTSSASSAADPTVFERVPTVAPKEKAPKPRREAPPAPPPRPATWAEFAFPAEGDVLEFCELCVWLFECFVCMAGFANLQTFAIYPLYSTAFATALIKGVECFVIGKFAPPPPAPGAADERDASPPPRRRKLSSGSHGSPKRNRKGSR</sequence>
<dbReference type="SUPFAM" id="SSF81301">
    <property type="entry name" value="Nucleotidyltransferase"/>
    <property type="match status" value="1"/>
</dbReference>
<dbReference type="EMBL" id="JBBJCI010000371">
    <property type="protein sequence ID" value="KAK7232133.1"/>
    <property type="molecule type" value="Genomic_DNA"/>
</dbReference>
<evidence type="ECO:0008006" key="6">
    <source>
        <dbReference type="Google" id="ProtNLM"/>
    </source>
</evidence>
<feature type="region of interest" description="Disordered" evidence="1">
    <location>
        <begin position="473"/>
        <end position="493"/>
    </location>
</feature>
<feature type="compositionally biased region" description="Basic residues" evidence="1">
    <location>
        <begin position="265"/>
        <end position="274"/>
    </location>
</feature>
<feature type="region of interest" description="Disordered" evidence="1">
    <location>
        <begin position="263"/>
        <end position="302"/>
    </location>
</feature>
<dbReference type="InterPro" id="IPR058921">
    <property type="entry name" value="PAP/OAS1-rel"/>
</dbReference>
<feature type="region of interest" description="Disordered" evidence="1">
    <location>
        <begin position="329"/>
        <end position="399"/>
    </location>
</feature>
<evidence type="ECO:0000313" key="5">
    <source>
        <dbReference type="Proteomes" id="UP001363151"/>
    </source>
</evidence>
<proteinExistence type="predicted"/>
<feature type="compositionally biased region" description="Pro residues" evidence="1">
    <location>
        <begin position="355"/>
        <end position="369"/>
    </location>
</feature>
<dbReference type="PANTHER" id="PTHR45979">
    <property type="entry name" value="PAP/OAS1 SUBSTRATE-BINDING DOMAIN SUPERFAMILY"/>
    <property type="match status" value="1"/>
</dbReference>